<evidence type="ECO:0000313" key="2">
    <source>
        <dbReference type="EMBL" id="MBP2326249.1"/>
    </source>
</evidence>
<feature type="chain" id="PRO_5046307322" description="Secreted protein" evidence="1">
    <location>
        <begin position="25"/>
        <end position="308"/>
    </location>
</feature>
<evidence type="ECO:0000256" key="1">
    <source>
        <dbReference type="SAM" id="SignalP"/>
    </source>
</evidence>
<feature type="signal peptide" evidence="1">
    <location>
        <begin position="1"/>
        <end position="24"/>
    </location>
</feature>
<keyword evidence="3" id="KW-1185">Reference proteome</keyword>
<evidence type="ECO:0008006" key="4">
    <source>
        <dbReference type="Google" id="ProtNLM"/>
    </source>
</evidence>
<gene>
    <name evidence="2" type="ORF">JOF56_006634</name>
</gene>
<comment type="caution">
    <text evidence="2">The sequence shown here is derived from an EMBL/GenBank/DDBJ whole genome shotgun (WGS) entry which is preliminary data.</text>
</comment>
<keyword evidence="1" id="KW-0732">Signal</keyword>
<dbReference type="EMBL" id="JAGINW010000001">
    <property type="protein sequence ID" value="MBP2326249.1"/>
    <property type="molecule type" value="Genomic_DNA"/>
</dbReference>
<organism evidence="2 3">
    <name type="scientific">Kibdelosporangium banguiense</name>
    <dbReference type="NCBI Taxonomy" id="1365924"/>
    <lineage>
        <taxon>Bacteria</taxon>
        <taxon>Bacillati</taxon>
        <taxon>Actinomycetota</taxon>
        <taxon>Actinomycetes</taxon>
        <taxon>Pseudonocardiales</taxon>
        <taxon>Pseudonocardiaceae</taxon>
        <taxon>Kibdelosporangium</taxon>
    </lineage>
</organism>
<accession>A0ABS4TPD5</accession>
<protein>
    <recommendedName>
        <fullName evidence="4">Secreted protein</fullName>
    </recommendedName>
</protein>
<name>A0ABS4TPD5_9PSEU</name>
<dbReference type="Proteomes" id="UP001519332">
    <property type="component" value="Unassembled WGS sequence"/>
</dbReference>
<dbReference type="RefSeq" id="WP_209643333.1">
    <property type="nucleotide sequence ID" value="NZ_JAGINW010000001.1"/>
</dbReference>
<proteinExistence type="predicted"/>
<reference evidence="2 3" key="1">
    <citation type="submission" date="2021-03" db="EMBL/GenBank/DDBJ databases">
        <title>Sequencing the genomes of 1000 actinobacteria strains.</title>
        <authorList>
            <person name="Klenk H.-P."/>
        </authorList>
    </citation>
    <scope>NUCLEOTIDE SEQUENCE [LARGE SCALE GENOMIC DNA]</scope>
    <source>
        <strain evidence="2 3">DSM 46670</strain>
    </source>
</reference>
<evidence type="ECO:0000313" key="3">
    <source>
        <dbReference type="Proteomes" id="UP001519332"/>
    </source>
</evidence>
<sequence length="308" mass="33351">MRRRLWASLACLLLAGMLMSPAAAQAEARLKAADCMGMTWSVKTKLWDRDLALVSSDSHTDAYRGDTPCEVPLPVLCLKKTGLPVPPGITPGFYDGWTGGNSKLSAPVPGYALYSRAAADGLCASQFGAGWRMGEFHDGDGGWGWWAFGDPIRMWTAIDDQPANPWNTNTGNAMTWTLRAHDWGRDLTDFTSDYRTNAYSGDTPVGTRLPVLCLRQDGRPAPPGIDPGDYYNGWARGEAKITPPTKGTALTSRAAADGLCASQFGTGWRMGEFHDAGGGWGWWAEGDVGRFWVAIDDQPANPWNSAND</sequence>